<keyword evidence="3" id="KW-1185">Reference proteome</keyword>
<feature type="region of interest" description="Disordered" evidence="1">
    <location>
        <begin position="1"/>
        <end position="32"/>
    </location>
</feature>
<evidence type="ECO:0000313" key="3">
    <source>
        <dbReference type="Proteomes" id="UP000314294"/>
    </source>
</evidence>
<gene>
    <name evidence="2" type="ORF">EYF80_016510</name>
</gene>
<dbReference type="EMBL" id="SRLO01000126">
    <property type="protein sequence ID" value="TNN73347.1"/>
    <property type="molecule type" value="Genomic_DNA"/>
</dbReference>
<organism evidence="2 3">
    <name type="scientific">Liparis tanakae</name>
    <name type="common">Tanaka's snailfish</name>
    <dbReference type="NCBI Taxonomy" id="230148"/>
    <lineage>
        <taxon>Eukaryota</taxon>
        <taxon>Metazoa</taxon>
        <taxon>Chordata</taxon>
        <taxon>Craniata</taxon>
        <taxon>Vertebrata</taxon>
        <taxon>Euteleostomi</taxon>
        <taxon>Actinopterygii</taxon>
        <taxon>Neopterygii</taxon>
        <taxon>Teleostei</taxon>
        <taxon>Neoteleostei</taxon>
        <taxon>Acanthomorphata</taxon>
        <taxon>Eupercaria</taxon>
        <taxon>Perciformes</taxon>
        <taxon>Cottioidei</taxon>
        <taxon>Cottales</taxon>
        <taxon>Liparidae</taxon>
        <taxon>Liparis</taxon>
    </lineage>
</organism>
<dbReference type="AlphaFoldDB" id="A0A4Z2I5Q4"/>
<comment type="caution">
    <text evidence="2">The sequence shown here is derived from an EMBL/GenBank/DDBJ whole genome shotgun (WGS) entry which is preliminary data.</text>
</comment>
<dbReference type="Proteomes" id="UP000314294">
    <property type="component" value="Unassembled WGS sequence"/>
</dbReference>
<feature type="compositionally biased region" description="Basic and acidic residues" evidence="1">
    <location>
        <begin position="17"/>
        <end position="32"/>
    </location>
</feature>
<proteinExistence type="predicted"/>
<reference evidence="2 3" key="1">
    <citation type="submission" date="2019-03" db="EMBL/GenBank/DDBJ databases">
        <title>First draft genome of Liparis tanakae, snailfish: a comprehensive survey of snailfish specific genes.</title>
        <authorList>
            <person name="Kim W."/>
            <person name="Song I."/>
            <person name="Jeong J.-H."/>
            <person name="Kim D."/>
            <person name="Kim S."/>
            <person name="Ryu S."/>
            <person name="Song J.Y."/>
            <person name="Lee S.K."/>
        </authorList>
    </citation>
    <scope>NUCLEOTIDE SEQUENCE [LARGE SCALE GENOMIC DNA]</scope>
    <source>
        <tissue evidence="2">Muscle</tissue>
    </source>
</reference>
<accession>A0A4Z2I5Q4</accession>
<protein>
    <submittedName>
        <fullName evidence="2">Uncharacterized protein</fullName>
    </submittedName>
</protein>
<evidence type="ECO:0000313" key="2">
    <source>
        <dbReference type="EMBL" id="TNN73347.1"/>
    </source>
</evidence>
<evidence type="ECO:0000256" key="1">
    <source>
        <dbReference type="SAM" id="MobiDB-lite"/>
    </source>
</evidence>
<feature type="compositionally biased region" description="Gly residues" evidence="1">
    <location>
        <begin position="1"/>
        <end position="16"/>
    </location>
</feature>
<name>A0A4Z2I5Q4_9TELE</name>
<sequence>MGGARTAGSGGEADGDGGVRGESGHGMKDEEQIKAPRPWWALTLGADHDDRDVRAVSTQLAVELVELLEAALVLQAENQDHCVDPAAELEEREEDDVLTAWCSSRYPSCLTSLSSGMDLLRVHSWLLAIFTREGQRQTVREAETQREIHHLDHAQ</sequence>